<dbReference type="CDD" id="cd00146">
    <property type="entry name" value="PKD"/>
    <property type="match status" value="1"/>
</dbReference>
<keyword evidence="2" id="KW-1185">Reference proteome</keyword>
<dbReference type="Proteomes" id="UP000187506">
    <property type="component" value="Chromosome"/>
</dbReference>
<dbReference type="KEGG" id="lvn:BWR22_06445"/>
<sequence>MKNLKYIFSLFIIITAFLGCEQEDDLPDVSALPAPSNVAAVVTIAQDNSGLVTITPTGENVASFRVNYGDGSGTDSGLLNPGESAQNTYEEGVYEIVIAATGINGKTTTIAQTIEVSFQAPENLVVTIENDANISKQVNVTASADFAMSYEVNFGDPAGTILMSNIDETTSFVYNDAGTYTITVTAFSGSVDTISYSEEFEVTEILAPLVAAQAPPARAAEDVVSVFSDAYTNVTLNELPTDWSSSAFEAITIEGDNVWKLSGLDFIGMVTNYDSGIDLSSMEKMHIDYWVPSGITNGLSVKIVNTVDGGEAEQPLGDTVAGSWQSIELDMTGFDNGNLANKNSITQLLIDSDEVAAFVYIDNFYFYKEPSVSSVPSIPVDFESTTINYQWTGFGDASFGPIPAEVIANPDATGINTSANVLKIEKTLGAQVWAGASMSLDGAIDFTDGTTINMKVWSPSAGATIRFKLEDSMSTPDANGNPTIVAEIDAVTTVANGWEVLSFDLTTWASFNTLESYDTIVIFPNFGAGGNGETFYFDDIVFANAVTANQIPVSFENSNIVYEWTGFGDVNFGPIPAAVIANPDATGINTSANVLEIQKTTGAQVWAGASMNLDGAVDFTNGTTINMKVWSPAAGETIRFKLEDSMSTPDANGNPTVFVEIDGLTTVSNSWEVISFDLTTGATFSTSESYDRIVIFPNFGANGSGNSYYFDDVELTN</sequence>
<protein>
    <recommendedName>
        <fullName evidence="3">PKD domain-containing protein</fullName>
    </recommendedName>
</protein>
<dbReference type="Gene3D" id="2.60.120.260">
    <property type="entry name" value="Galactose-binding domain-like"/>
    <property type="match status" value="2"/>
</dbReference>
<dbReference type="EMBL" id="CP019352">
    <property type="protein sequence ID" value="APX99962.1"/>
    <property type="molecule type" value="Genomic_DNA"/>
</dbReference>
<dbReference type="Gene3D" id="2.60.40.10">
    <property type="entry name" value="Immunoglobulins"/>
    <property type="match status" value="1"/>
</dbReference>
<dbReference type="RefSeq" id="WP_076732766.1">
    <property type="nucleotide sequence ID" value="NZ_CP019352.1"/>
</dbReference>
<evidence type="ECO:0008006" key="3">
    <source>
        <dbReference type="Google" id="ProtNLM"/>
    </source>
</evidence>
<dbReference type="AlphaFoldDB" id="A0AAC9PWQ4"/>
<organism evidence="1 2">
    <name type="scientific">Lacinutrix venerupis</name>
    <dbReference type="NCBI Taxonomy" id="1486034"/>
    <lineage>
        <taxon>Bacteria</taxon>
        <taxon>Pseudomonadati</taxon>
        <taxon>Bacteroidota</taxon>
        <taxon>Flavobacteriia</taxon>
        <taxon>Flavobacteriales</taxon>
        <taxon>Flavobacteriaceae</taxon>
        <taxon>Lacinutrix</taxon>
    </lineage>
</organism>
<accession>A0AAC9PWQ4</accession>
<dbReference type="SUPFAM" id="SSF49299">
    <property type="entry name" value="PKD domain"/>
    <property type="match status" value="1"/>
</dbReference>
<gene>
    <name evidence="1" type="ORF">BWR22_06445</name>
</gene>
<proteinExistence type="predicted"/>
<evidence type="ECO:0000313" key="2">
    <source>
        <dbReference type="Proteomes" id="UP000187506"/>
    </source>
</evidence>
<dbReference type="InterPro" id="IPR035986">
    <property type="entry name" value="PKD_dom_sf"/>
</dbReference>
<name>A0AAC9PWQ4_9FLAO</name>
<reference evidence="1 2" key="1">
    <citation type="submission" date="2017-01" db="EMBL/GenBank/DDBJ databases">
        <title>Complete genome of Lacinutrix venerupis DOK2-8 isolated from seawater in Dokdo.</title>
        <authorList>
            <person name="Chi W.-J."/>
            <person name="Kim J.H."/>
        </authorList>
    </citation>
    <scope>NUCLEOTIDE SEQUENCE [LARGE SCALE GENOMIC DNA]</scope>
    <source>
        <strain evidence="1 2">DOK2-8</strain>
    </source>
</reference>
<dbReference type="InterPro" id="IPR013783">
    <property type="entry name" value="Ig-like_fold"/>
</dbReference>
<evidence type="ECO:0000313" key="1">
    <source>
        <dbReference type="EMBL" id="APX99962.1"/>
    </source>
</evidence>
<dbReference type="PROSITE" id="PS51257">
    <property type="entry name" value="PROKAR_LIPOPROTEIN"/>
    <property type="match status" value="1"/>
</dbReference>